<evidence type="ECO:0000256" key="1">
    <source>
        <dbReference type="ARBA" id="ARBA00023002"/>
    </source>
</evidence>
<feature type="domain" description="FAD dependent oxidoreductase" evidence="2">
    <location>
        <begin position="41"/>
        <end position="392"/>
    </location>
</feature>
<dbReference type="InterPro" id="IPR036188">
    <property type="entry name" value="FAD/NAD-bd_sf"/>
</dbReference>
<evidence type="ECO:0000259" key="2">
    <source>
        <dbReference type="Pfam" id="PF01266"/>
    </source>
</evidence>
<dbReference type="PANTHER" id="PTHR13847">
    <property type="entry name" value="SARCOSINE DEHYDROGENASE-RELATED"/>
    <property type="match status" value="1"/>
</dbReference>
<organism evidence="3 4">
    <name type="scientific">Roseateles koreensis</name>
    <dbReference type="NCBI Taxonomy" id="2987526"/>
    <lineage>
        <taxon>Bacteria</taxon>
        <taxon>Pseudomonadati</taxon>
        <taxon>Pseudomonadota</taxon>
        <taxon>Betaproteobacteria</taxon>
        <taxon>Burkholderiales</taxon>
        <taxon>Sphaerotilaceae</taxon>
        <taxon>Roseateles</taxon>
    </lineage>
</organism>
<dbReference type="SUPFAM" id="SSF51905">
    <property type="entry name" value="FAD/NAD(P)-binding domain"/>
    <property type="match status" value="1"/>
</dbReference>
<accession>A0ABT5KMV3</accession>
<dbReference type="Gene3D" id="3.50.50.60">
    <property type="entry name" value="FAD/NAD(P)-binding domain"/>
    <property type="match status" value="1"/>
</dbReference>
<keyword evidence="1" id="KW-0560">Oxidoreductase</keyword>
<name>A0ABT5KMV3_9BURK</name>
<dbReference type="RefSeq" id="WP_273595354.1">
    <property type="nucleotide sequence ID" value="NZ_JAQQXS010000002.1"/>
</dbReference>
<keyword evidence="4" id="KW-1185">Reference proteome</keyword>
<proteinExistence type="predicted"/>
<reference evidence="3 4" key="1">
    <citation type="submission" date="2022-10" db="EMBL/GenBank/DDBJ databases">
        <title>paucibacter sp. hw8 Genome sequencing.</title>
        <authorList>
            <person name="Park S."/>
        </authorList>
    </citation>
    <scope>NUCLEOTIDE SEQUENCE [LARGE SCALE GENOMIC DNA]</scope>
    <source>
        <strain evidence="4">hw8</strain>
    </source>
</reference>
<dbReference type="PANTHER" id="PTHR13847:SF281">
    <property type="entry name" value="FAD DEPENDENT OXIDOREDUCTASE DOMAIN-CONTAINING PROTEIN"/>
    <property type="match status" value="1"/>
</dbReference>
<dbReference type="EMBL" id="JAQQXS010000002">
    <property type="protein sequence ID" value="MDC8784245.1"/>
    <property type="molecule type" value="Genomic_DNA"/>
</dbReference>
<dbReference type="Gene3D" id="3.30.9.10">
    <property type="entry name" value="D-Amino Acid Oxidase, subunit A, domain 2"/>
    <property type="match status" value="1"/>
</dbReference>
<gene>
    <name evidence="3" type="ORF">PRZ01_03440</name>
</gene>
<protein>
    <submittedName>
        <fullName evidence="3">FAD-dependent oxidoreductase</fullName>
    </submittedName>
</protein>
<dbReference type="Pfam" id="PF01266">
    <property type="entry name" value="DAO"/>
    <property type="match status" value="1"/>
</dbReference>
<dbReference type="Proteomes" id="UP001219862">
    <property type="component" value="Unassembled WGS sequence"/>
</dbReference>
<dbReference type="InterPro" id="IPR006076">
    <property type="entry name" value="FAD-dep_OxRdtase"/>
</dbReference>
<comment type="caution">
    <text evidence="3">The sequence shown here is derived from an EMBL/GenBank/DDBJ whole genome shotgun (WGS) entry which is preliminary data.</text>
</comment>
<evidence type="ECO:0000313" key="3">
    <source>
        <dbReference type="EMBL" id="MDC8784245.1"/>
    </source>
</evidence>
<sequence length="464" mass="51056">MIDPTVHPAFQGTKFFPYWLDNPAAPSPERELTGEVRAGLAVVGGGFTGLWAAIQAKETNPTMEVVLIEAGLVAHGASGRPCGIISTSIMHGLANAARVFPKDIDQLEELGRINLDGFKRDLDRYGIDCDIEWNGEITAAISHEHIEVLREDYELHRAHGHDVTLLNKAQAQAEINSPLFEGALWGKHRSGTVHPAKLAWGLKAAALRLGVTIYERSPLERIENQPHGLALYTPAGVLLTERVFFATGVAKIGVGDINRRVMNVQDHIMATEPLTPEQMARVGWQNRQGFYDTRTQLNYGRLTKDNRIIFGGSVTYHYGEHTDPDENRAATTYAGLIEAFFKTFPQLHDVRFSHAWGGPIDYCSRGSVFVKPYFKGKAVFVAGYTGFGVAASRFGATMGLNTLFGRDAPEQRLDIVQKGSSYIPPGILRWIGAKITFAALDGADAQGGWKRAWIRFVKALGFPM</sequence>
<evidence type="ECO:0000313" key="4">
    <source>
        <dbReference type="Proteomes" id="UP001219862"/>
    </source>
</evidence>